<keyword evidence="2" id="KW-1185">Reference proteome</keyword>
<dbReference type="OrthoDB" id="409625at2759"/>
<reference evidence="1 2" key="1">
    <citation type="submission" date="2015-07" db="EMBL/GenBank/DDBJ databases">
        <title>Comparative genomics of the Sigatoka disease complex on banana suggests a link between parallel evolutionary changes in Pseudocercospora fijiensis and Pseudocercospora eumusae and increased virulence on the banana host.</title>
        <authorList>
            <person name="Chang T.-C."/>
            <person name="Salvucci A."/>
            <person name="Crous P.W."/>
            <person name="Stergiopoulos I."/>
        </authorList>
    </citation>
    <scope>NUCLEOTIDE SEQUENCE [LARGE SCALE GENOMIC DNA]</scope>
    <source>
        <strain evidence="1 2">CBS 114824</strain>
    </source>
</reference>
<dbReference type="EMBL" id="LFZN01000119">
    <property type="protein sequence ID" value="KXS98220.1"/>
    <property type="molecule type" value="Genomic_DNA"/>
</dbReference>
<evidence type="ECO:0000313" key="2">
    <source>
        <dbReference type="Proteomes" id="UP000070133"/>
    </source>
</evidence>
<gene>
    <name evidence="1" type="ORF">AC578_267</name>
</gene>
<protein>
    <submittedName>
        <fullName evidence="1">Uncharacterized protein</fullName>
    </submittedName>
</protein>
<comment type="caution">
    <text evidence="1">The sequence shown here is derived from an EMBL/GenBank/DDBJ whole genome shotgun (WGS) entry which is preliminary data.</text>
</comment>
<organism evidence="1 2">
    <name type="scientific">Pseudocercospora eumusae</name>
    <dbReference type="NCBI Taxonomy" id="321146"/>
    <lineage>
        <taxon>Eukaryota</taxon>
        <taxon>Fungi</taxon>
        <taxon>Dikarya</taxon>
        <taxon>Ascomycota</taxon>
        <taxon>Pezizomycotina</taxon>
        <taxon>Dothideomycetes</taxon>
        <taxon>Dothideomycetidae</taxon>
        <taxon>Mycosphaerellales</taxon>
        <taxon>Mycosphaerellaceae</taxon>
        <taxon>Pseudocercospora</taxon>
    </lineage>
</organism>
<evidence type="ECO:0000313" key="1">
    <source>
        <dbReference type="EMBL" id="KXS98220.1"/>
    </source>
</evidence>
<dbReference type="Proteomes" id="UP000070133">
    <property type="component" value="Unassembled WGS sequence"/>
</dbReference>
<accession>A0A139H6W7</accession>
<sequence>MSKYLSKLSAWLWSFSNGYHSLDTALEDYKTFDGDDFPEDIPPLGEPHHEKRFWFQRSSAFDLDAIATQPSVYDDRTIAKDYLPRPGWENIHRFDPLARWTWREEYALIRKIDCKIMIFACFVSNPKRKSPHPAHSHLIALLSHSRAN</sequence>
<proteinExistence type="predicted"/>
<dbReference type="AlphaFoldDB" id="A0A139H6W7"/>
<name>A0A139H6W7_9PEZI</name>